<proteinExistence type="predicted"/>
<dbReference type="EMBL" id="CAICTM010003691">
    <property type="protein sequence ID" value="CAB9531578.1"/>
    <property type="molecule type" value="Genomic_DNA"/>
</dbReference>
<gene>
    <name evidence="1" type="ORF">SEMRO_3693_G350390.1</name>
</gene>
<dbReference type="AlphaFoldDB" id="A0A9N8HY70"/>
<dbReference type="Proteomes" id="UP001153069">
    <property type="component" value="Unassembled WGS sequence"/>
</dbReference>
<name>A0A9N8HY70_9STRA</name>
<comment type="caution">
    <text evidence="1">The sequence shown here is derived from an EMBL/GenBank/DDBJ whole genome shotgun (WGS) entry which is preliminary data.</text>
</comment>
<reference evidence="1" key="1">
    <citation type="submission" date="2020-06" db="EMBL/GenBank/DDBJ databases">
        <authorList>
            <consortium name="Plant Systems Biology data submission"/>
        </authorList>
    </citation>
    <scope>NUCLEOTIDE SEQUENCE</scope>
    <source>
        <strain evidence="1">D6</strain>
    </source>
</reference>
<accession>A0A9N8HY70</accession>
<evidence type="ECO:0000313" key="1">
    <source>
        <dbReference type="EMBL" id="CAB9531578.1"/>
    </source>
</evidence>
<protein>
    <submittedName>
        <fullName evidence="1">Uncharacterized protein</fullName>
    </submittedName>
</protein>
<keyword evidence="2" id="KW-1185">Reference proteome</keyword>
<dbReference type="OrthoDB" id="5962118at2759"/>
<organism evidence="1 2">
    <name type="scientific">Seminavis robusta</name>
    <dbReference type="NCBI Taxonomy" id="568900"/>
    <lineage>
        <taxon>Eukaryota</taxon>
        <taxon>Sar</taxon>
        <taxon>Stramenopiles</taxon>
        <taxon>Ochrophyta</taxon>
        <taxon>Bacillariophyta</taxon>
        <taxon>Bacillariophyceae</taxon>
        <taxon>Bacillariophycidae</taxon>
        <taxon>Naviculales</taxon>
        <taxon>Naviculaceae</taxon>
        <taxon>Seminavis</taxon>
    </lineage>
</organism>
<sequence length="367" mass="41812">MINFTAPLSPQEKKRRTLTDDLARARRDLNGARDRASGDVNFAQIFKRKSNRNNLGQPFKGIGKQKILAMIGAGISTAREMIAFNDYTGHPDVLPQWRDVFVEYFDKLQENVMVLEAKVESIQSELEVFQIAEAMFRIEEEVDLEDNSDMNVTTEATEEEKPPVFSGILDPCGWNLRCVSKSTIDRVMATNAAHRKEVQMAKMQNIPASVLKIDWSYKLAPKIKVYTGRGQSFAPFKSSVNVHNENAMCMFWKCYPTAESYGPKGMGPDLKRMKERLDHLGCKVKLVYVDNCCSVRNMLTGPEGIFPEALIKLDGWHWMERWKPALNDAKSTEAMVFWHLIRASAVLHRRWRNRTCSEKASEEVPAG</sequence>
<evidence type="ECO:0000313" key="2">
    <source>
        <dbReference type="Proteomes" id="UP001153069"/>
    </source>
</evidence>